<dbReference type="OrthoDB" id="2269327at2759"/>
<name>A0A9P6Y365_RHIOR</name>
<evidence type="ECO:0000313" key="1">
    <source>
        <dbReference type="EMBL" id="KAG1537970.1"/>
    </source>
</evidence>
<sequence>MNLLPKDFSDTVINHETSFQLSISASIHPDCIQTLSKSQTRLPCSAAYTFDPDSRRLKPKLAADIDIHPTLTKRFLRMVCQGQVRLASFFVRSCIPPMYAAKGPYPFLPVLHNDIDASPFLQALNLITDASTILLTTKSYRRACALPQVSAPRLTPSQWSYFWKFPLSHHCRSVWFRLIHEKLPYPSLLHRIMSAAFPDACCPICSANEDTLQHFLYQCLVKPAYGVLHGLALQVQ</sequence>
<dbReference type="EMBL" id="JAANIT010001981">
    <property type="protein sequence ID" value="KAG1537970.1"/>
    <property type="molecule type" value="Genomic_DNA"/>
</dbReference>
<protein>
    <recommendedName>
        <fullName evidence="3">Reverse transcriptase zinc-binding domain-containing protein</fullName>
    </recommendedName>
</protein>
<dbReference type="AlphaFoldDB" id="A0A9P6Y365"/>
<reference evidence="1" key="1">
    <citation type="journal article" date="2020" name="Microb. Genom.">
        <title>Genetic diversity of clinical and environmental Mucorales isolates obtained from an investigation of mucormycosis cases among solid organ transplant recipients.</title>
        <authorList>
            <person name="Nguyen M.H."/>
            <person name="Kaul D."/>
            <person name="Muto C."/>
            <person name="Cheng S.J."/>
            <person name="Richter R.A."/>
            <person name="Bruno V.M."/>
            <person name="Liu G."/>
            <person name="Beyhan S."/>
            <person name="Sundermann A.J."/>
            <person name="Mounaud S."/>
            <person name="Pasculle A.W."/>
            <person name="Nierman W.C."/>
            <person name="Driscoll E."/>
            <person name="Cumbie R."/>
            <person name="Clancy C.J."/>
            <person name="Dupont C.L."/>
        </authorList>
    </citation>
    <scope>NUCLEOTIDE SEQUENCE</scope>
    <source>
        <strain evidence="1">GL16</strain>
    </source>
</reference>
<evidence type="ECO:0008006" key="3">
    <source>
        <dbReference type="Google" id="ProtNLM"/>
    </source>
</evidence>
<proteinExistence type="predicted"/>
<evidence type="ECO:0000313" key="2">
    <source>
        <dbReference type="Proteomes" id="UP000717996"/>
    </source>
</evidence>
<accession>A0A9P6Y365</accession>
<comment type="caution">
    <text evidence="1">The sequence shown here is derived from an EMBL/GenBank/DDBJ whole genome shotgun (WGS) entry which is preliminary data.</text>
</comment>
<gene>
    <name evidence="1" type="ORF">G6F51_010046</name>
</gene>
<dbReference type="Proteomes" id="UP000717996">
    <property type="component" value="Unassembled WGS sequence"/>
</dbReference>
<organism evidence="1 2">
    <name type="scientific">Rhizopus oryzae</name>
    <name type="common">Mucormycosis agent</name>
    <name type="synonym">Rhizopus arrhizus var. delemar</name>
    <dbReference type="NCBI Taxonomy" id="64495"/>
    <lineage>
        <taxon>Eukaryota</taxon>
        <taxon>Fungi</taxon>
        <taxon>Fungi incertae sedis</taxon>
        <taxon>Mucoromycota</taxon>
        <taxon>Mucoromycotina</taxon>
        <taxon>Mucoromycetes</taxon>
        <taxon>Mucorales</taxon>
        <taxon>Mucorineae</taxon>
        <taxon>Rhizopodaceae</taxon>
        <taxon>Rhizopus</taxon>
    </lineage>
</organism>